<name>A0A9P5ZYV2_PLEER</name>
<evidence type="ECO:0000313" key="2">
    <source>
        <dbReference type="Proteomes" id="UP000807025"/>
    </source>
</evidence>
<keyword evidence="2" id="KW-1185">Reference proteome</keyword>
<reference evidence="1" key="1">
    <citation type="submission" date="2020-11" db="EMBL/GenBank/DDBJ databases">
        <authorList>
            <consortium name="DOE Joint Genome Institute"/>
            <person name="Ahrendt S."/>
            <person name="Riley R."/>
            <person name="Andreopoulos W."/>
            <person name="Labutti K."/>
            <person name="Pangilinan J."/>
            <person name="Ruiz-Duenas F.J."/>
            <person name="Barrasa J.M."/>
            <person name="Sanchez-Garcia M."/>
            <person name="Camarero S."/>
            <person name="Miyauchi S."/>
            <person name="Serrano A."/>
            <person name="Linde D."/>
            <person name="Babiker R."/>
            <person name="Drula E."/>
            <person name="Ayuso-Fernandez I."/>
            <person name="Pacheco R."/>
            <person name="Padilla G."/>
            <person name="Ferreira P."/>
            <person name="Barriuso J."/>
            <person name="Kellner H."/>
            <person name="Castanera R."/>
            <person name="Alfaro M."/>
            <person name="Ramirez L."/>
            <person name="Pisabarro A.G."/>
            <person name="Kuo A."/>
            <person name="Tritt A."/>
            <person name="Lipzen A."/>
            <person name="He G."/>
            <person name="Yan M."/>
            <person name="Ng V."/>
            <person name="Cullen D."/>
            <person name="Martin F."/>
            <person name="Rosso M.-N."/>
            <person name="Henrissat B."/>
            <person name="Hibbett D."/>
            <person name="Martinez A.T."/>
            <person name="Grigoriev I.V."/>
        </authorList>
    </citation>
    <scope>NUCLEOTIDE SEQUENCE</scope>
    <source>
        <strain evidence="1">ATCC 90797</strain>
    </source>
</reference>
<protein>
    <submittedName>
        <fullName evidence="1">Uncharacterized protein</fullName>
    </submittedName>
</protein>
<comment type="caution">
    <text evidence="1">The sequence shown here is derived from an EMBL/GenBank/DDBJ whole genome shotgun (WGS) entry which is preliminary data.</text>
</comment>
<accession>A0A9P5ZYV2</accession>
<dbReference type="Proteomes" id="UP000807025">
    <property type="component" value="Unassembled WGS sequence"/>
</dbReference>
<evidence type="ECO:0000313" key="1">
    <source>
        <dbReference type="EMBL" id="KAF9495992.1"/>
    </source>
</evidence>
<dbReference type="EMBL" id="MU154556">
    <property type="protein sequence ID" value="KAF9495992.1"/>
    <property type="molecule type" value="Genomic_DNA"/>
</dbReference>
<dbReference type="AlphaFoldDB" id="A0A9P5ZYV2"/>
<sequence length="236" mass="26706">MHCRSAPPQPKILPSQLQLKASVGNVSWLDIICHRLDPSTVELLKLANTIPSSSIHTLALSGRFPSIERATWMDLFDNFGHAEELEVEDANEAFMRMLMNPQDDDWIPLPSLKELTLLKGFFNNRFTSAIKSFVAERKALEGPRSTFKLELSRCDIHLSIVRELEQCVALHWDSATLYSDEMLGANAFIDEEDDGEDEYNGYDVEYDDPYGDIDSDELEAGMSMVWLVGYCHSRGV</sequence>
<organism evidence="1 2">
    <name type="scientific">Pleurotus eryngii</name>
    <name type="common">Boletus of the steppes</name>
    <dbReference type="NCBI Taxonomy" id="5323"/>
    <lineage>
        <taxon>Eukaryota</taxon>
        <taxon>Fungi</taxon>
        <taxon>Dikarya</taxon>
        <taxon>Basidiomycota</taxon>
        <taxon>Agaricomycotina</taxon>
        <taxon>Agaricomycetes</taxon>
        <taxon>Agaricomycetidae</taxon>
        <taxon>Agaricales</taxon>
        <taxon>Pleurotineae</taxon>
        <taxon>Pleurotaceae</taxon>
        <taxon>Pleurotus</taxon>
    </lineage>
</organism>
<proteinExistence type="predicted"/>
<gene>
    <name evidence="1" type="ORF">BDN71DRAFT_1506135</name>
</gene>
<dbReference type="OrthoDB" id="10458764at2759"/>